<accession>A0A448X6L0</accession>
<sequence length="97" mass="11148">MESRHISTADYMTEEDGNEEKNRSRRFRASKHGSCTLLKHLLERLLLRPEQDLGLAKPLDLMRFTEQIGILFTFLSSTKHPSLELVLAEDGPTTLHK</sequence>
<dbReference type="AlphaFoldDB" id="A0A448X6L0"/>
<evidence type="ECO:0000313" key="2">
    <source>
        <dbReference type="EMBL" id="VEL29328.1"/>
    </source>
</evidence>
<feature type="region of interest" description="Disordered" evidence="1">
    <location>
        <begin position="1"/>
        <end position="27"/>
    </location>
</feature>
<evidence type="ECO:0000313" key="3">
    <source>
        <dbReference type="Proteomes" id="UP000784294"/>
    </source>
</evidence>
<name>A0A448X6L0_9PLAT</name>
<dbReference type="Proteomes" id="UP000784294">
    <property type="component" value="Unassembled WGS sequence"/>
</dbReference>
<keyword evidence="3" id="KW-1185">Reference proteome</keyword>
<organism evidence="2 3">
    <name type="scientific">Protopolystoma xenopodis</name>
    <dbReference type="NCBI Taxonomy" id="117903"/>
    <lineage>
        <taxon>Eukaryota</taxon>
        <taxon>Metazoa</taxon>
        <taxon>Spiralia</taxon>
        <taxon>Lophotrochozoa</taxon>
        <taxon>Platyhelminthes</taxon>
        <taxon>Monogenea</taxon>
        <taxon>Polyopisthocotylea</taxon>
        <taxon>Polystomatidea</taxon>
        <taxon>Polystomatidae</taxon>
        <taxon>Protopolystoma</taxon>
    </lineage>
</organism>
<evidence type="ECO:0000256" key="1">
    <source>
        <dbReference type="SAM" id="MobiDB-lite"/>
    </source>
</evidence>
<gene>
    <name evidence="2" type="ORF">PXEA_LOCUS22768</name>
</gene>
<proteinExistence type="predicted"/>
<protein>
    <submittedName>
        <fullName evidence="2">Uncharacterized protein</fullName>
    </submittedName>
</protein>
<comment type="caution">
    <text evidence="2">The sequence shown here is derived from an EMBL/GenBank/DDBJ whole genome shotgun (WGS) entry which is preliminary data.</text>
</comment>
<reference evidence="2" key="1">
    <citation type="submission" date="2018-11" db="EMBL/GenBank/DDBJ databases">
        <authorList>
            <consortium name="Pathogen Informatics"/>
        </authorList>
    </citation>
    <scope>NUCLEOTIDE SEQUENCE</scope>
</reference>
<dbReference type="EMBL" id="CAAALY010102115">
    <property type="protein sequence ID" value="VEL29328.1"/>
    <property type="molecule type" value="Genomic_DNA"/>
</dbReference>